<dbReference type="HAMAP" id="MF_01405">
    <property type="entry name" value="Non_canon_purine_NTPase"/>
    <property type="match status" value="1"/>
</dbReference>
<dbReference type="Gene3D" id="3.90.950.10">
    <property type="match status" value="1"/>
</dbReference>
<dbReference type="EC" id="3.6.1.66" evidence="10"/>
<dbReference type="AlphaFoldDB" id="A0A498BZU0"/>
<dbReference type="GO" id="GO:0000166">
    <property type="term" value="F:nucleotide binding"/>
    <property type="evidence" value="ECO:0007669"/>
    <property type="project" value="UniProtKB-KW"/>
</dbReference>
<evidence type="ECO:0000313" key="13">
    <source>
        <dbReference type="Proteomes" id="UP000275461"/>
    </source>
</evidence>
<proteinExistence type="inferred from homology"/>
<organism evidence="12 13">
    <name type="scientific">Alkalispirillum mobile</name>
    <dbReference type="NCBI Taxonomy" id="85925"/>
    <lineage>
        <taxon>Bacteria</taxon>
        <taxon>Pseudomonadati</taxon>
        <taxon>Pseudomonadota</taxon>
        <taxon>Gammaproteobacteria</taxon>
        <taxon>Chromatiales</taxon>
        <taxon>Ectothiorhodospiraceae</taxon>
        <taxon>Alkalispirillum</taxon>
    </lineage>
</organism>
<dbReference type="InterPro" id="IPR020922">
    <property type="entry name" value="dITP/XTP_pyrophosphatase"/>
</dbReference>
<feature type="binding site" evidence="10">
    <location>
        <begin position="154"/>
        <end position="157"/>
    </location>
    <ligand>
        <name>substrate</name>
    </ligand>
</feature>
<dbReference type="FunFam" id="3.90.950.10:FF:000001">
    <property type="entry name" value="dITP/XTP pyrophosphatase"/>
    <property type="match status" value="1"/>
</dbReference>
<dbReference type="RefSeq" id="WP_121442787.1">
    <property type="nucleotide sequence ID" value="NZ_RCDA01000003.1"/>
</dbReference>
<dbReference type="EMBL" id="RCDA01000003">
    <property type="protein sequence ID" value="RLK48289.1"/>
    <property type="molecule type" value="Genomic_DNA"/>
</dbReference>
<evidence type="ECO:0000313" key="12">
    <source>
        <dbReference type="EMBL" id="RLK48289.1"/>
    </source>
</evidence>
<dbReference type="GO" id="GO:0005829">
    <property type="term" value="C:cytosol"/>
    <property type="evidence" value="ECO:0007669"/>
    <property type="project" value="TreeGrafter"/>
</dbReference>
<evidence type="ECO:0000256" key="1">
    <source>
        <dbReference type="ARBA" id="ARBA00008023"/>
    </source>
</evidence>
<keyword evidence="4 10" id="KW-0547">Nucleotide-binding</keyword>
<comment type="function">
    <text evidence="10">Pyrophosphatase that catalyzes the hydrolysis of nucleoside triphosphates to their monophosphate derivatives, with a high preference for the non-canonical purine nucleotides XTP (xanthosine triphosphate), dITP (deoxyinosine triphosphate) and ITP. Seems to function as a house-cleaning enzyme that removes non-canonical purine nucleotides from the nucleotide pool, thus preventing their incorporation into DNA/RNA and avoiding chromosomal lesions.</text>
</comment>
<comment type="subunit">
    <text evidence="2 10">Homodimer.</text>
</comment>
<evidence type="ECO:0000256" key="9">
    <source>
        <dbReference type="ARBA" id="ARBA00052017"/>
    </source>
</evidence>
<protein>
    <recommendedName>
        <fullName evidence="10">dITP/XTP pyrophosphatase</fullName>
        <ecNumber evidence="10">3.6.1.66</ecNumber>
    </recommendedName>
    <alternativeName>
        <fullName evidence="10">Non-canonical purine NTP pyrophosphatase</fullName>
    </alternativeName>
    <alternativeName>
        <fullName evidence="10">Non-standard purine NTP pyrophosphatase</fullName>
    </alternativeName>
    <alternativeName>
        <fullName evidence="10">Nucleoside-triphosphate diphosphatase</fullName>
    </alternativeName>
    <alternativeName>
        <fullName evidence="10">Nucleoside-triphosphate pyrophosphatase</fullName>
        <shortName evidence="10">NTPase</shortName>
    </alternativeName>
</protein>
<dbReference type="Pfam" id="PF01725">
    <property type="entry name" value="Ham1p_like"/>
    <property type="match status" value="1"/>
</dbReference>
<feature type="binding site" evidence="10">
    <location>
        <begin position="182"/>
        <end position="183"/>
    </location>
    <ligand>
        <name>substrate</name>
    </ligand>
</feature>
<feature type="binding site" evidence="10">
    <location>
        <position position="40"/>
    </location>
    <ligand>
        <name>Mg(2+)</name>
        <dbReference type="ChEBI" id="CHEBI:18420"/>
    </ligand>
</feature>
<feature type="binding site" evidence="10">
    <location>
        <position position="69"/>
    </location>
    <ligand>
        <name>Mg(2+)</name>
        <dbReference type="ChEBI" id="CHEBI:18420"/>
    </ligand>
</feature>
<feature type="binding site" evidence="10">
    <location>
        <begin position="8"/>
        <end position="13"/>
    </location>
    <ligand>
        <name>substrate</name>
    </ligand>
</feature>
<dbReference type="GO" id="GO:0009117">
    <property type="term" value="P:nucleotide metabolic process"/>
    <property type="evidence" value="ECO:0007669"/>
    <property type="project" value="UniProtKB-KW"/>
</dbReference>
<dbReference type="CDD" id="cd00515">
    <property type="entry name" value="HAM1"/>
    <property type="match status" value="1"/>
</dbReference>
<gene>
    <name evidence="12" type="ORF">DFR31_2168</name>
</gene>
<dbReference type="GO" id="GO:0035870">
    <property type="term" value="F:dITP diphosphatase activity"/>
    <property type="evidence" value="ECO:0007669"/>
    <property type="project" value="UniProtKB-UniRule"/>
</dbReference>
<keyword evidence="5 10" id="KW-0378">Hydrolase</keyword>
<evidence type="ECO:0000256" key="10">
    <source>
        <dbReference type="HAMAP-Rule" id="MF_01405"/>
    </source>
</evidence>
<dbReference type="GO" id="GO:0017111">
    <property type="term" value="F:ribonucleoside triphosphate phosphatase activity"/>
    <property type="evidence" value="ECO:0007669"/>
    <property type="project" value="InterPro"/>
</dbReference>
<evidence type="ECO:0000256" key="5">
    <source>
        <dbReference type="ARBA" id="ARBA00022801"/>
    </source>
</evidence>
<keyword evidence="6 10" id="KW-0460">Magnesium</keyword>
<evidence type="ECO:0000256" key="3">
    <source>
        <dbReference type="ARBA" id="ARBA00022723"/>
    </source>
</evidence>
<feature type="binding site" evidence="10">
    <location>
        <position position="70"/>
    </location>
    <ligand>
        <name>substrate</name>
    </ligand>
</feature>
<dbReference type="GO" id="GO:0036220">
    <property type="term" value="F:ITP diphosphatase activity"/>
    <property type="evidence" value="ECO:0007669"/>
    <property type="project" value="UniProtKB-UniRule"/>
</dbReference>
<evidence type="ECO:0000256" key="11">
    <source>
        <dbReference type="RuleBase" id="RU003781"/>
    </source>
</evidence>
<keyword evidence="7 10" id="KW-0546">Nucleotide metabolism</keyword>
<dbReference type="PANTHER" id="PTHR11067">
    <property type="entry name" value="INOSINE TRIPHOSPHATE PYROPHOSPHATASE/HAM1 PROTEIN"/>
    <property type="match status" value="1"/>
</dbReference>
<evidence type="ECO:0000256" key="4">
    <source>
        <dbReference type="ARBA" id="ARBA00022741"/>
    </source>
</evidence>
<comment type="catalytic activity">
    <reaction evidence="8 10">
        <text>dITP + H2O = dIMP + diphosphate + H(+)</text>
        <dbReference type="Rhea" id="RHEA:28342"/>
        <dbReference type="ChEBI" id="CHEBI:15377"/>
        <dbReference type="ChEBI" id="CHEBI:15378"/>
        <dbReference type="ChEBI" id="CHEBI:33019"/>
        <dbReference type="ChEBI" id="CHEBI:61194"/>
        <dbReference type="ChEBI" id="CHEBI:61382"/>
        <dbReference type="EC" id="3.6.1.66"/>
    </reaction>
</comment>
<comment type="catalytic activity">
    <reaction evidence="9 10">
        <text>XTP + H2O = XMP + diphosphate + H(+)</text>
        <dbReference type="Rhea" id="RHEA:28610"/>
        <dbReference type="ChEBI" id="CHEBI:15377"/>
        <dbReference type="ChEBI" id="CHEBI:15378"/>
        <dbReference type="ChEBI" id="CHEBI:33019"/>
        <dbReference type="ChEBI" id="CHEBI:57464"/>
        <dbReference type="ChEBI" id="CHEBI:61314"/>
        <dbReference type="EC" id="3.6.1.66"/>
    </reaction>
</comment>
<accession>A0A498BZU0</accession>
<keyword evidence="3 10" id="KW-0479">Metal-binding</keyword>
<keyword evidence="13" id="KW-1185">Reference proteome</keyword>
<reference evidence="12 13" key="1">
    <citation type="submission" date="2018-10" db="EMBL/GenBank/DDBJ databases">
        <title>Genomic Encyclopedia of Type Strains, Phase IV (KMG-IV): sequencing the most valuable type-strain genomes for metagenomic binning, comparative biology and taxonomic classification.</title>
        <authorList>
            <person name="Goeker M."/>
        </authorList>
    </citation>
    <scope>NUCLEOTIDE SEQUENCE [LARGE SCALE GENOMIC DNA]</scope>
    <source>
        <strain evidence="12 13">DSM 12769</strain>
    </source>
</reference>
<comment type="caution">
    <text evidence="12">The sequence shown here is derived from an EMBL/GenBank/DDBJ whole genome shotgun (WGS) entry which is preliminary data.</text>
</comment>
<dbReference type="GO" id="GO:0036222">
    <property type="term" value="F:XTP diphosphatase activity"/>
    <property type="evidence" value="ECO:0007669"/>
    <property type="project" value="UniProtKB-UniRule"/>
</dbReference>
<dbReference type="InterPro" id="IPR002637">
    <property type="entry name" value="RdgB/HAM1"/>
</dbReference>
<dbReference type="Proteomes" id="UP000275461">
    <property type="component" value="Unassembled WGS sequence"/>
</dbReference>
<feature type="binding site" evidence="10">
    <location>
        <position position="177"/>
    </location>
    <ligand>
        <name>substrate</name>
    </ligand>
</feature>
<name>A0A498BZU0_9GAMM</name>
<evidence type="ECO:0000256" key="7">
    <source>
        <dbReference type="ARBA" id="ARBA00023080"/>
    </source>
</evidence>
<dbReference type="GO" id="GO:0046872">
    <property type="term" value="F:metal ion binding"/>
    <property type="evidence" value="ECO:0007669"/>
    <property type="project" value="UniProtKB-KW"/>
</dbReference>
<comment type="catalytic activity">
    <reaction evidence="10">
        <text>ITP + H2O = IMP + diphosphate + H(+)</text>
        <dbReference type="Rhea" id="RHEA:29399"/>
        <dbReference type="ChEBI" id="CHEBI:15377"/>
        <dbReference type="ChEBI" id="CHEBI:15378"/>
        <dbReference type="ChEBI" id="CHEBI:33019"/>
        <dbReference type="ChEBI" id="CHEBI:58053"/>
        <dbReference type="ChEBI" id="CHEBI:61402"/>
        <dbReference type="EC" id="3.6.1.66"/>
    </reaction>
</comment>
<dbReference type="PANTHER" id="PTHR11067:SF9">
    <property type="entry name" value="INOSINE TRIPHOSPHATE PYROPHOSPHATASE"/>
    <property type="match status" value="1"/>
</dbReference>
<dbReference type="NCBIfam" id="TIGR00042">
    <property type="entry name" value="RdgB/HAM1 family non-canonical purine NTP pyrophosphatase"/>
    <property type="match status" value="1"/>
</dbReference>
<dbReference type="OrthoDB" id="9807456at2"/>
<evidence type="ECO:0000256" key="2">
    <source>
        <dbReference type="ARBA" id="ARBA00011738"/>
    </source>
</evidence>
<dbReference type="SUPFAM" id="SSF52972">
    <property type="entry name" value="ITPase-like"/>
    <property type="match status" value="1"/>
</dbReference>
<comment type="similarity">
    <text evidence="1 10 11">Belongs to the HAM1 NTPase family.</text>
</comment>
<evidence type="ECO:0000256" key="6">
    <source>
        <dbReference type="ARBA" id="ARBA00022842"/>
    </source>
</evidence>
<dbReference type="InterPro" id="IPR029001">
    <property type="entry name" value="ITPase-like_fam"/>
</dbReference>
<comment type="cofactor">
    <cofactor evidence="10">
        <name>Mg(2+)</name>
        <dbReference type="ChEBI" id="CHEBI:18420"/>
    </cofactor>
    <text evidence="10">Binds 1 Mg(2+) ion per subunit.</text>
</comment>
<feature type="active site" description="Proton acceptor" evidence="10">
    <location>
        <position position="69"/>
    </location>
</feature>
<dbReference type="GO" id="GO:0009146">
    <property type="term" value="P:purine nucleoside triphosphate catabolic process"/>
    <property type="evidence" value="ECO:0007669"/>
    <property type="project" value="UniProtKB-UniRule"/>
</dbReference>
<evidence type="ECO:0000256" key="8">
    <source>
        <dbReference type="ARBA" id="ARBA00051875"/>
    </source>
</evidence>
<sequence>MNRIVLASGNQGKVRELQGLLAETGIQIIPQSEFCVPDADETGLSFIENAILKARHACRHTDLPALADDSGLEVDFLDGEPGIYSARYAGGHGNDAANNTRLLGELDGVPEAERTARFRCAIALLRHADDPMPLVVSGTWEGRILTAPRGEGGFGYDPLFFDPELDQSAAELDGETKNRHSHRGRALRALLAAMTSEPALQRA</sequence>